<keyword evidence="13" id="KW-1185">Reference proteome</keyword>
<keyword evidence="4" id="KW-0677">Repeat</keyword>
<gene>
    <name evidence="14" type="primary">LOC106478753</name>
</gene>
<accession>A0ABM1S3N2</accession>
<keyword evidence="3" id="KW-1052">Target cell membrane</keyword>
<dbReference type="Proteomes" id="UP000694941">
    <property type="component" value="Unplaced"/>
</dbReference>
<feature type="repeat" description="ANK" evidence="12">
    <location>
        <begin position="229"/>
        <end position="261"/>
    </location>
</feature>
<name>A0ABM1S3N2_LIMPO</name>
<evidence type="ECO:0000313" key="13">
    <source>
        <dbReference type="Proteomes" id="UP000694941"/>
    </source>
</evidence>
<evidence type="ECO:0000256" key="9">
    <source>
        <dbReference type="ARBA" id="ARBA00049657"/>
    </source>
</evidence>
<evidence type="ECO:0000313" key="14">
    <source>
        <dbReference type="RefSeq" id="XP_022238237.1"/>
    </source>
</evidence>
<dbReference type="Gene3D" id="1.25.40.20">
    <property type="entry name" value="Ankyrin repeat-containing domain"/>
    <property type="match status" value="3"/>
</dbReference>
<evidence type="ECO:0000256" key="10">
    <source>
        <dbReference type="ARBA" id="ARBA00049715"/>
    </source>
</evidence>
<keyword evidence="7" id="KW-0472">Membrane</keyword>
<reference evidence="14" key="1">
    <citation type="submission" date="2025-08" db="UniProtKB">
        <authorList>
            <consortium name="RefSeq"/>
        </authorList>
    </citation>
    <scope>IDENTIFICATION</scope>
    <source>
        <tissue evidence="14">Muscle</tissue>
    </source>
</reference>
<organism evidence="13 14">
    <name type="scientific">Limulus polyphemus</name>
    <name type="common">Atlantic horseshoe crab</name>
    <dbReference type="NCBI Taxonomy" id="6850"/>
    <lineage>
        <taxon>Eukaryota</taxon>
        <taxon>Metazoa</taxon>
        <taxon>Ecdysozoa</taxon>
        <taxon>Arthropoda</taxon>
        <taxon>Chelicerata</taxon>
        <taxon>Merostomata</taxon>
        <taxon>Xiphosura</taxon>
        <taxon>Limulidae</taxon>
        <taxon>Limulus</taxon>
    </lineage>
</organism>
<dbReference type="PROSITE" id="PS50297">
    <property type="entry name" value="ANK_REP_REGION"/>
    <property type="match status" value="4"/>
</dbReference>
<evidence type="ECO:0000256" key="12">
    <source>
        <dbReference type="PROSITE-ProRule" id="PRU00023"/>
    </source>
</evidence>
<evidence type="ECO:0000256" key="4">
    <source>
        <dbReference type="ARBA" id="ARBA00022737"/>
    </source>
</evidence>
<dbReference type="PANTHER" id="PTHR24198:SF165">
    <property type="entry name" value="ANKYRIN REPEAT-CONTAINING PROTEIN-RELATED"/>
    <property type="match status" value="1"/>
</dbReference>
<protein>
    <recommendedName>
        <fullName evidence="11">Alpha-latrotoxin</fullName>
    </recommendedName>
</protein>
<evidence type="ECO:0000256" key="5">
    <source>
        <dbReference type="ARBA" id="ARBA00023028"/>
    </source>
</evidence>
<comment type="subunit">
    <text evidence="10">Homotetramer in membranes.</text>
</comment>
<keyword evidence="5" id="KW-0638">Presynaptic neurotoxin</keyword>
<evidence type="ECO:0000256" key="11">
    <source>
        <dbReference type="ARBA" id="ARBA00049811"/>
    </source>
</evidence>
<evidence type="ECO:0000256" key="8">
    <source>
        <dbReference type="ARBA" id="ARBA00023298"/>
    </source>
</evidence>
<sequence>MRRSQFFFRLLHLAQEDNPKELHQFILKNKEYDPIPWTNVYHEKSGDTVLHVAARNGAMGVLKTPLMLACTKNNLNVIRALVEGGANLLLRNKDGWNSFHIACREGNSDIINYLVEQTSLQLDTVSKNGRTPLHTAALHGHLKIVDIILNREHNLLDRQDSCGSTPLMDASRGGYIDIVDILIKHGANISYQDALGRNALHLAAQAGSIKACEHLVQVYGMNVNSTSPLGQTALHFAAKEGQSEVIYKLVQLGANIRALDNKGRRAEDIATGVRHKKCVQLLQDLDQ</sequence>
<dbReference type="InterPro" id="IPR036770">
    <property type="entry name" value="Ankyrin_rpt-contain_sf"/>
</dbReference>
<dbReference type="InterPro" id="IPR002110">
    <property type="entry name" value="Ankyrin_rpt"/>
</dbReference>
<dbReference type="SMART" id="SM00248">
    <property type="entry name" value="ANK"/>
    <property type="match status" value="6"/>
</dbReference>
<comment type="similarity">
    <text evidence="9">Belongs to the cationic peptide 01 (latrotoxin) family. 03 (alpha-latrotoxin) subfamily.</text>
</comment>
<proteinExistence type="inferred from homology"/>
<keyword evidence="8" id="KW-1053">Target membrane</keyword>
<keyword evidence="5" id="KW-0528">Neurotoxin</keyword>
<evidence type="ECO:0000256" key="7">
    <source>
        <dbReference type="ARBA" id="ARBA00023136"/>
    </source>
</evidence>
<dbReference type="PRINTS" id="PR01415">
    <property type="entry name" value="ANKYRIN"/>
</dbReference>
<evidence type="ECO:0000256" key="2">
    <source>
        <dbReference type="ARBA" id="ARBA00022483"/>
    </source>
</evidence>
<dbReference type="GeneID" id="106478753"/>
<evidence type="ECO:0000256" key="3">
    <source>
        <dbReference type="ARBA" id="ARBA00022537"/>
    </source>
</evidence>
<keyword evidence="5" id="KW-0800">Toxin</keyword>
<comment type="subcellular location">
    <subcellularLocation>
        <location evidence="1">Target cell membrane</location>
    </subcellularLocation>
</comment>
<feature type="repeat" description="ANK" evidence="12">
    <location>
        <begin position="162"/>
        <end position="194"/>
    </location>
</feature>
<evidence type="ECO:0000256" key="6">
    <source>
        <dbReference type="ARBA" id="ARBA00023043"/>
    </source>
</evidence>
<keyword evidence="6 12" id="KW-0040">ANK repeat</keyword>
<feature type="repeat" description="ANK" evidence="12">
    <location>
        <begin position="61"/>
        <end position="93"/>
    </location>
</feature>
<keyword evidence="2" id="KW-0268">Exocytosis</keyword>
<dbReference type="RefSeq" id="XP_022238237.1">
    <property type="nucleotide sequence ID" value="XM_022382529.1"/>
</dbReference>
<feature type="repeat" description="ANK" evidence="12">
    <location>
        <begin position="128"/>
        <end position="160"/>
    </location>
</feature>
<dbReference type="Pfam" id="PF12796">
    <property type="entry name" value="Ank_2"/>
    <property type="match status" value="3"/>
</dbReference>
<dbReference type="PANTHER" id="PTHR24198">
    <property type="entry name" value="ANKYRIN REPEAT AND PROTEIN KINASE DOMAIN-CONTAINING PROTEIN"/>
    <property type="match status" value="1"/>
</dbReference>
<evidence type="ECO:0000256" key="1">
    <source>
        <dbReference type="ARBA" id="ARBA00004175"/>
    </source>
</evidence>
<dbReference type="SUPFAM" id="SSF48403">
    <property type="entry name" value="Ankyrin repeat"/>
    <property type="match status" value="1"/>
</dbReference>
<dbReference type="PROSITE" id="PS50088">
    <property type="entry name" value="ANK_REPEAT"/>
    <property type="match status" value="4"/>
</dbReference>